<dbReference type="Pfam" id="PF12833">
    <property type="entry name" value="HTH_18"/>
    <property type="match status" value="1"/>
</dbReference>
<keyword evidence="2" id="KW-0238">DNA-binding</keyword>
<evidence type="ECO:0000259" key="4">
    <source>
        <dbReference type="PROSITE" id="PS01124"/>
    </source>
</evidence>
<dbReference type="GO" id="GO:0003700">
    <property type="term" value="F:DNA-binding transcription factor activity"/>
    <property type="evidence" value="ECO:0007669"/>
    <property type="project" value="InterPro"/>
</dbReference>
<gene>
    <name evidence="5" type="ORF">DFP95_101720</name>
</gene>
<organism evidence="5 6">
    <name type="scientific">Cohnella lupini</name>
    <dbReference type="NCBI Taxonomy" id="1294267"/>
    <lineage>
        <taxon>Bacteria</taxon>
        <taxon>Bacillati</taxon>
        <taxon>Bacillota</taxon>
        <taxon>Bacilli</taxon>
        <taxon>Bacillales</taxon>
        <taxon>Paenibacillaceae</taxon>
        <taxon>Cohnella</taxon>
    </lineage>
</organism>
<sequence length="296" mass="33867">MNGVASHLMSPIRKPFSNDPLFPFELVYKDTKSPERELPDHLHDRYEFVYVHSGRGTFFIDQNFYDMRQGDLFIIPGNSIHRAFPDPLDTVTSSAVFFAPSLVAQPSFDDSYHAIRCFELSRKRKLYKMELDGSLMQRTEDALSEIQVELELKKSGYRQAVSLVFQRWLLLVNRQSLIERSDDPEDAGIGPLWMREILLYIASHPHADLGLTSLARQASVTGAHFSRVFKRLTGMNVTDYVNAKRIVLAKELLVETDDTVSRIAERCGFESLPHFHRVFKKIASTTPGGYKRGIRP</sequence>
<dbReference type="InterPro" id="IPR003313">
    <property type="entry name" value="AraC-bd"/>
</dbReference>
<dbReference type="PROSITE" id="PS01124">
    <property type="entry name" value="HTH_ARAC_FAMILY_2"/>
    <property type="match status" value="1"/>
</dbReference>
<dbReference type="Pfam" id="PF02311">
    <property type="entry name" value="AraC_binding"/>
    <property type="match status" value="1"/>
</dbReference>
<dbReference type="GO" id="GO:0043565">
    <property type="term" value="F:sequence-specific DNA binding"/>
    <property type="evidence" value="ECO:0007669"/>
    <property type="project" value="InterPro"/>
</dbReference>
<dbReference type="InterPro" id="IPR009057">
    <property type="entry name" value="Homeodomain-like_sf"/>
</dbReference>
<dbReference type="CDD" id="cd02208">
    <property type="entry name" value="cupin_RmlC-like"/>
    <property type="match status" value="1"/>
</dbReference>
<dbReference type="SUPFAM" id="SSF51215">
    <property type="entry name" value="Regulatory protein AraC"/>
    <property type="match status" value="1"/>
</dbReference>
<protein>
    <submittedName>
        <fullName evidence="5">AraC family transcriptional regulator</fullName>
    </submittedName>
</protein>
<feature type="domain" description="HTH araC/xylS-type" evidence="4">
    <location>
        <begin position="195"/>
        <end position="293"/>
    </location>
</feature>
<dbReference type="SUPFAM" id="SSF46689">
    <property type="entry name" value="Homeodomain-like"/>
    <property type="match status" value="2"/>
</dbReference>
<name>A0A3D9IWU8_9BACL</name>
<dbReference type="PANTHER" id="PTHR43280">
    <property type="entry name" value="ARAC-FAMILY TRANSCRIPTIONAL REGULATOR"/>
    <property type="match status" value="1"/>
</dbReference>
<keyword evidence="1" id="KW-0805">Transcription regulation</keyword>
<keyword evidence="3" id="KW-0804">Transcription</keyword>
<dbReference type="Gene3D" id="2.60.120.10">
    <property type="entry name" value="Jelly Rolls"/>
    <property type="match status" value="1"/>
</dbReference>
<dbReference type="SMART" id="SM00342">
    <property type="entry name" value="HTH_ARAC"/>
    <property type="match status" value="1"/>
</dbReference>
<dbReference type="InterPro" id="IPR037923">
    <property type="entry name" value="HTH-like"/>
</dbReference>
<evidence type="ECO:0000256" key="3">
    <source>
        <dbReference type="ARBA" id="ARBA00023163"/>
    </source>
</evidence>
<dbReference type="Proteomes" id="UP000256869">
    <property type="component" value="Unassembled WGS sequence"/>
</dbReference>
<dbReference type="PANTHER" id="PTHR43280:SF2">
    <property type="entry name" value="HTH-TYPE TRANSCRIPTIONAL REGULATOR EXSA"/>
    <property type="match status" value="1"/>
</dbReference>
<accession>A0A3D9IWU8</accession>
<dbReference type="InterPro" id="IPR018060">
    <property type="entry name" value="HTH_AraC"/>
</dbReference>
<dbReference type="Gene3D" id="1.10.10.60">
    <property type="entry name" value="Homeodomain-like"/>
    <property type="match status" value="2"/>
</dbReference>
<dbReference type="AlphaFoldDB" id="A0A3D9IWU8"/>
<dbReference type="InterPro" id="IPR014710">
    <property type="entry name" value="RmlC-like_jellyroll"/>
</dbReference>
<evidence type="ECO:0000313" key="6">
    <source>
        <dbReference type="Proteomes" id="UP000256869"/>
    </source>
</evidence>
<evidence type="ECO:0000256" key="1">
    <source>
        <dbReference type="ARBA" id="ARBA00023015"/>
    </source>
</evidence>
<reference evidence="5 6" key="1">
    <citation type="submission" date="2018-07" db="EMBL/GenBank/DDBJ databases">
        <title>Genomic Encyclopedia of Type Strains, Phase III (KMG-III): the genomes of soil and plant-associated and newly described type strains.</title>
        <authorList>
            <person name="Whitman W."/>
        </authorList>
    </citation>
    <scope>NUCLEOTIDE SEQUENCE [LARGE SCALE GENOMIC DNA]</scope>
    <source>
        <strain evidence="5 6">CECT 8236</strain>
    </source>
</reference>
<evidence type="ECO:0000256" key="2">
    <source>
        <dbReference type="ARBA" id="ARBA00023125"/>
    </source>
</evidence>
<evidence type="ECO:0000313" key="5">
    <source>
        <dbReference type="EMBL" id="RED66222.1"/>
    </source>
</evidence>
<proteinExistence type="predicted"/>
<dbReference type="InterPro" id="IPR018062">
    <property type="entry name" value="HTH_AraC-typ_CS"/>
</dbReference>
<dbReference type="PROSITE" id="PS00041">
    <property type="entry name" value="HTH_ARAC_FAMILY_1"/>
    <property type="match status" value="1"/>
</dbReference>
<dbReference type="EMBL" id="QRDY01000001">
    <property type="protein sequence ID" value="RED66222.1"/>
    <property type="molecule type" value="Genomic_DNA"/>
</dbReference>
<keyword evidence="6" id="KW-1185">Reference proteome</keyword>
<comment type="caution">
    <text evidence="5">The sequence shown here is derived from an EMBL/GenBank/DDBJ whole genome shotgun (WGS) entry which is preliminary data.</text>
</comment>